<dbReference type="GO" id="GO:0005634">
    <property type="term" value="C:nucleus"/>
    <property type="evidence" value="ECO:0000318"/>
    <property type="project" value="GO_Central"/>
</dbReference>
<sequence length="273" mass="30156">MPLPAATQQEQQQQPACAACKHQRRRCTAECPLARYFPHDRPGLFRSAHRLFGVSNILKTLRRAGPDRAHRDDAMRGIAYEAAAWDAYPSGGCLPVIAALESQLRHDHGVLRCLHAQIRHCRRRQHQSPTPLSVQPPTAGVPPAPTESSNTHGFDQHNHAPASSRLHGDDNGDDGVADAAPPWAMQPLYYKGASAMAGMGGAVAQEEDHQYQLLFDHAAAAVGHRQHEYDDISPFLELEDIIDGGDDRHHDRTPPYGSNRYQLTNDRTIIDVC</sequence>
<organism evidence="4 5">
    <name type="scientific">Hordeum vulgare subsp. vulgare</name>
    <name type="common">Domesticated barley</name>
    <dbReference type="NCBI Taxonomy" id="112509"/>
    <lineage>
        <taxon>Eukaryota</taxon>
        <taxon>Viridiplantae</taxon>
        <taxon>Streptophyta</taxon>
        <taxon>Embryophyta</taxon>
        <taxon>Tracheophyta</taxon>
        <taxon>Spermatophyta</taxon>
        <taxon>Magnoliopsida</taxon>
        <taxon>Liliopsida</taxon>
        <taxon>Poales</taxon>
        <taxon>Poaceae</taxon>
        <taxon>BOP clade</taxon>
        <taxon>Pooideae</taxon>
        <taxon>Triticodae</taxon>
        <taxon>Triticeae</taxon>
        <taxon>Hordeinae</taxon>
        <taxon>Hordeum</taxon>
    </lineage>
</organism>
<reference evidence="5" key="1">
    <citation type="journal article" date="2012" name="Nature">
        <title>A physical, genetic and functional sequence assembly of the barley genome.</title>
        <authorList>
            <consortium name="The International Barley Genome Sequencing Consortium"/>
            <person name="Mayer K.F."/>
            <person name="Waugh R."/>
            <person name="Brown J.W."/>
            <person name="Schulman A."/>
            <person name="Langridge P."/>
            <person name="Platzer M."/>
            <person name="Fincher G.B."/>
            <person name="Muehlbauer G.J."/>
            <person name="Sato K."/>
            <person name="Close T.J."/>
            <person name="Wise R.P."/>
            <person name="Stein N."/>
        </authorList>
    </citation>
    <scope>NUCLEOTIDE SEQUENCE [LARGE SCALE GENOMIC DNA]</scope>
    <source>
        <strain evidence="5">cv. Morex</strain>
    </source>
</reference>
<dbReference type="Proteomes" id="UP000011116">
    <property type="component" value="Chromosome 3H"/>
</dbReference>
<dbReference type="GO" id="GO:0001216">
    <property type="term" value="F:DNA-binding transcription activator activity"/>
    <property type="evidence" value="ECO:0000318"/>
    <property type="project" value="GO_Central"/>
</dbReference>
<evidence type="ECO:0000256" key="2">
    <source>
        <dbReference type="SAM" id="MobiDB-lite"/>
    </source>
</evidence>
<dbReference type="EnsemblPlants" id="HORVU.MOREX.r3.3HG0230650.1">
    <property type="protein sequence ID" value="HORVU.MOREX.r3.3HG0230650.1"/>
    <property type="gene ID" value="HORVU.MOREX.r3.3HG0230650"/>
</dbReference>
<dbReference type="GO" id="GO:0006355">
    <property type="term" value="P:regulation of DNA-templated transcription"/>
    <property type="evidence" value="ECO:0000318"/>
    <property type="project" value="GO_Central"/>
</dbReference>
<dbReference type="PANTHER" id="PTHR31301:SF169">
    <property type="entry name" value="LOB DOMAIN-CONTAINING PROTEIN 27"/>
    <property type="match status" value="1"/>
</dbReference>
<protein>
    <recommendedName>
        <fullName evidence="3">LOB domain-containing protein</fullName>
    </recommendedName>
</protein>
<comment type="similarity">
    <text evidence="1">Belongs to the LOB domain-containing protein family.</text>
</comment>
<dbReference type="InterPro" id="IPR004883">
    <property type="entry name" value="LOB"/>
</dbReference>
<feature type="domain" description="LOB" evidence="3">
    <location>
        <begin position="15"/>
        <end position="118"/>
    </location>
</feature>
<name>A0A8I6XUG6_HORVV</name>
<dbReference type="PROSITE" id="PS50891">
    <property type="entry name" value="LOB"/>
    <property type="match status" value="1"/>
</dbReference>
<dbReference type="PANTHER" id="PTHR31301">
    <property type="entry name" value="LOB DOMAIN-CONTAINING PROTEIN 4-RELATED"/>
    <property type="match status" value="1"/>
</dbReference>
<reference evidence="4" key="3">
    <citation type="submission" date="2022-01" db="UniProtKB">
        <authorList>
            <consortium name="EnsemblPlants"/>
        </authorList>
    </citation>
    <scope>IDENTIFICATION</scope>
    <source>
        <strain evidence="4">subsp. vulgare</strain>
    </source>
</reference>
<keyword evidence="5" id="KW-1185">Reference proteome</keyword>
<proteinExistence type="inferred from homology"/>
<feature type="region of interest" description="Disordered" evidence="2">
    <location>
        <begin position="124"/>
        <end position="179"/>
    </location>
</feature>
<accession>A0A8I6XUG6</accession>
<evidence type="ECO:0000313" key="4">
    <source>
        <dbReference type="EnsemblPlants" id="HORVU.MOREX.r3.3HG0230650.1"/>
    </source>
</evidence>
<feature type="compositionally biased region" description="Polar residues" evidence="2">
    <location>
        <begin position="127"/>
        <end position="136"/>
    </location>
</feature>
<dbReference type="Gramene" id="HORVU.MOREX.r3.3HG0230650.1">
    <property type="protein sequence ID" value="HORVU.MOREX.r3.3HG0230650.1"/>
    <property type="gene ID" value="HORVU.MOREX.r3.3HG0230650"/>
</dbReference>
<dbReference type="AlphaFoldDB" id="A0A8I6XUG6"/>
<reference evidence="4" key="2">
    <citation type="submission" date="2020-10" db="EMBL/GenBank/DDBJ databases">
        <authorList>
            <person name="Scholz U."/>
            <person name="Mascher M."/>
            <person name="Fiebig A."/>
        </authorList>
    </citation>
    <scope>NUCLEOTIDE SEQUENCE [LARGE SCALE GENOMIC DNA]</scope>
    <source>
        <strain evidence="4">cv. Morex</strain>
    </source>
</reference>
<evidence type="ECO:0000256" key="1">
    <source>
        <dbReference type="ARBA" id="ARBA00005474"/>
    </source>
</evidence>
<dbReference type="SMR" id="A0A8I6XUG6"/>
<evidence type="ECO:0000259" key="3">
    <source>
        <dbReference type="PROSITE" id="PS50891"/>
    </source>
</evidence>
<dbReference type="Pfam" id="PF03195">
    <property type="entry name" value="LOB"/>
    <property type="match status" value="1"/>
</dbReference>
<evidence type="ECO:0000313" key="5">
    <source>
        <dbReference type="Proteomes" id="UP000011116"/>
    </source>
</evidence>